<dbReference type="PROSITE" id="PS50893">
    <property type="entry name" value="ABC_TRANSPORTER_2"/>
    <property type="match status" value="2"/>
</dbReference>
<dbReference type="InterPro" id="IPR043926">
    <property type="entry name" value="ABCG_dom"/>
</dbReference>
<evidence type="ECO:0000259" key="11">
    <source>
        <dbReference type="PROSITE" id="PS50893"/>
    </source>
</evidence>
<keyword evidence="8 10" id="KW-0472">Membrane</keyword>
<feature type="compositionally biased region" description="Low complexity" evidence="9">
    <location>
        <begin position="17"/>
        <end position="29"/>
    </location>
</feature>
<dbReference type="FunFam" id="3.40.50.300:FF:000054">
    <property type="entry name" value="ABC multidrug transporter atrF"/>
    <property type="match status" value="1"/>
</dbReference>
<feature type="transmembrane region" description="Helical" evidence="10">
    <location>
        <begin position="567"/>
        <end position="593"/>
    </location>
</feature>
<dbReference type="PANTHER" id="PTHR19241">
    <property type="entry name" value="ATP-BINDING CASSETTE TRANSPORTER"/>
    <property type="match status" value="1"/>
</dbReference>
<keyword evidence="4 10" id="KW-0812">Transmembrane</keyword>
<evidence type="ECO:0000256" key="1">
    <source>
        <dbReference type="ARBA" id="ARBA00004141"/>
    </source>
</evidence>
<dbReference type="OrthoDB" id="245989at2759"/>
<evidence type="ECO:0000256" key="7">
    <source>
        <dbReference type="ARBA" id="ARBA00022989"/>
    </source>
</evidence>
<keyword evidence="6" id="KW-0067">ATP-binding</keyword>
<feature type="transmembrane region" description="Helical" evidence="10">
    <location>
        <begin position="605"/>
        <end position="623"/>
    </location>
</feature>
<keyword evidence="3" id="KW-0813">Transport</keyword>
<dbReference type="InterPro" id="IPR013525">
    <property type="entry name" value="ABC2_TM"/>
</dbReference>
<dbReference type="STRING" id="1076935.U4KXJ7"/>
<dbReference type="GO" id="GO:0005524">
    <property type="term" value="F:ATP binding"/>
    <property type="evidence" value="ECO:0007669"/>
    <property type="project" value="UniProtKB-KW"/>
</dbReference>
<feature type="domain" description="ABC transporter" evidence="11">
    <location>
        <begin position="828"/>
        <end position="1071"/>
    </location>
</feature>
<organism evidence="12 13">
    <name type="scientific">Pyronema omphalodes (strain CBS 100304)</name>
    <name type="common">Pyronema confluens</name>
    <dbReference type="NCBI Taxonomy" id="1076935"/>
    <lineage>
        <taxon>Eukaryota</taxon>
        <taxon>Fungi</taxon>
        <taxon>Dikarya</taxon>
        <taxon>Ascomycota</taxon>
        <taxon>Pezizomycotina</taxon>
        <taxon>Pezizomycetes</taxon>
        <taxon>Pezizales</taxon>
        <taxon>Pyronemataceae</taxon>
        <taxon>Pyronema</taxon>
    </lineage>
</organism>
<dbReference type="Pfam" id="PF01061">
    <property type="entry name" value="ABC2_membrane"/>
    <property type="match status" value="2"/>
</dbReference>
<dbReference type="InterPro" id="IPR029481">
    <property type="entry name" value="ABC_trans_N"/>
</dbReference>
<proteinExistence type="inferred from homology"/>
<dbReference type="InterPro" id="IPR034001">
    <property type="entry name" value="ABCG_PDR_1"/>
</dbReference>
<protein>
    <submittedName>
        <fullName evidence="12">Similar to Brefeldin A resistance protein acc. no. P41820</fullName>
    </submittedName>
</protein>
<reference evidence="12 13" key="1">
    <citation type="journal article" date="2013" name="PLoS Genet.">
        <title>The genome and development-dependent transcriptomes of Pyronema confluens: a window into fungal evolution.</title>
        <authorList>
            <person name="Traeger S."/>
            <person name="Altegoer F."/>
            <person name="Freitag M."/>
            <person name="Gabaldon T."/>
            <person name="Kempken F."/>
            <person name="Kumar A."/>
            <person name="Marcet-Houben M."/>
            <person name="Poggeler S."/>
            <person name="Stajich J.E."/>
            <person name="Nowrousian M."/>
        </authorList>
    </citation>
    <scope>NUCLEOTIDE SEQUENCE [LARGE SCALE GENOMIC DNA]</scope>
    <source>
        <strain evidence="13">CBS 100304</strain>
        <tissue evidence="12">Vegetative mycelium</tissue>
    </source>
</reference>
<evidence type="ECO:0000256" key="6">
    <source>
        <dbReference type="ARBA" id="ARBA00022840"/>
    </source>
</evidence>
<dbReference type="SUPFAM" id="SSF52540">
    <property type="entry name" value="P-loop containing nucleoside triphosphate hydrolases"/>
    <property type="match status" value="2"/>
</dbReference>
<feature type="transmembrane region" description="Helical" evidence="10">
    <location>
        <begin position="1162"/>
        <end position="1182"/>
    </location>
</feature>
<accession>U4KXJ7</accession>
<gene>
    <name evidence="12" type="ORF">PCON_01409</name>
</gene>
<dbReference type="eggNOG" id="KOG0065">
    <property type="taxonomic scope" value="Eukaryota"/>
</dbReference>
<feature type="transmembrane region" description="Helical" evidence="10">
    <location>
        <begin position="740"/>
        <end position="762"/>
    </location>
</feature>
<evidence type="ECO:0000313" key="12">
    <source>
        <dbReference type="EMBL" id="CCX04269.1"/>
    </source>
</evidence>
<dbReference type="GO" id="GO:0016020">
    <property type="term" value="C:membrane"/>
    <property type="evidence" value="ECO:0007669"/>
    <property type="project" value="UniProtKB-SubCell"/>
</dbReference>
<dbReference type="CDD" id="cd03232">
    <property type="entry name" value="ABCG_PDR_domain2"/>
    <property type="match status" value="1"/>
</dbReference>
<evidence type="ECO:0000313" key="13">
    <source>
        <dbReference type="Proteomes" id="UP000018144"/>
    </source>
</evidence>
<dbReference type="Pfam" id="PF00005">
    <property type="entry name" value="ABC_tran"/>
    <property type="match status" value="2"/>
</dbReference>
<evidence type="ECO:0000256" key="8">
    <source>
        <dbReference type="ARBA" id="ARBA00023136"/>
    </source>
</evidence>
<evidence type="ECO:0000256" key="3">
    <source>
        <dbReference type="ARBA" id="ARBA00022448"/>
    </source>
</evidence>
<feature type="transmembrane region" description="Helical" evidence="10">
    <location>
        <begin position="1430"/>
        <end position="1455"/>
    </location>
</feature>
<feature type="transmembrane region" description="Helical" evidence="10">
    <location>
        <begin position="1303"/>
        <end position="1327"/>
    </location>
</feature>
<dbReference type="InterPro" id="IPR003439">
    <property type="entry name" value="ABC_transporter-like_ATP-bd"/>
</dbReference>
<feature type="transmembrane region" description="Helical" evidence="10">
    <location>
        <begin position="528"/>
        <end position="546"/>
    </location>
</feature>
<feature type="transmembrane region" description="Helical" evidence="10">
    <location>
        <begin position="1275"/>
        <end position="1291"/>
    </location>
</feature>
<comment type="subcellular location">
    <subcellularLocation>
        <location evidence="1">Membrane</location>
        <topology evidence="1">Multi-pass membrane protein</topology>
    </subcellularLocation>
</comment>
<dbReference type="GO" id="GO:0016887">
    <property type="term" value="F:ATP hydrolysis activity"/>
    <property type="evidence" value="ECO:0007669"/>
    <property type="project" value="InterPro"/>
</dbReference>
<dbReference type="InterPro" id="IPR017871">
    <property type="entry name" value="ABC_transporter-like_CS"/>
</dbReference>
<dbReference type="Proteomes" id="UP000018144">
    <property type="component" value="Unassembled WGS sequence"/>
</dbReference>
<comment type="similarity">
    <text evidence="2">Belongs to the ABC transporter superfamily. ABCG family. PDR (TC 3.A.1.205) subfamily.</text>
</comment>
<feature type="region of interest" description="Disordered" evidence="9">
    <location>
        <begin position="17"/>
        <end position="52"/>
    </location>
</feature>
<dbReference type="Pfam" id="PF19055">
    <property type="entry name" value="ABC2_membrane_7"/>
    <property type="match status" value="1"/>
</dbReference>
<dbReference type="OMA" id="DAGNGMC"/>
<evidence type="ECO:0000256" key="9">
    <source>
        <dbReference type="SAM" id="MobiDB-lite"/>
    </source>
</evidence>
<feature type="transmembrane region" description="Helical" evidence="10">
    <location>
        <begin position="495"/>
        <end position="516"/>
    </location>
</feature>
<dbReference type="InterPro" id="IPR010929">
    <property type="entry name" value="PDR_CDR_ABC"/>
</dbReference>
<name>U4KXJ7_PYROM</name>
<dbReference type="InterPro" id="IPR027417">
    <property type="entry name" value="P-loop_NTPase"/>
</dbReference>
<feature type="domain" description="ABC transporter" evidence="11">
    <location>
        <begin position="140"/>
        <end position="390"/>
    </location>
</feature>
<feature type="transmembrane region" description="Helical" evidence="10">
    <location>
        <begin position="1232"/>
        <end position="1263"/>
    </location>
</feature>
<sequence length="1465" mass="162808">MASDQPIAPIVLAAPVYSSSSSGSTTPVASGPPTPAGEPYKPLHSTGNPEITSASDAEAELIRTLSRRGAGANPADNEEIENLLSKIFGENRQQNSAEEQTRHVGVVFKDLTVKGLGLGAALMPTNGDLFLGPLRGIRDLVSGNKTKGPQVRTLLHEFTGCIRPRELLLVLGRPGAGCTTFLKVLGNQRKGFQEITGEVRYGGEDWKVMEKQYRGEVLYNPEEDLHYATLTVKDTLQFALKTKTPAKESRAEGETRRGYVAEFLRVVTKLFWIEHTLDTRLGNEIVRGVSGGEKKRVSIAEAMVTKASVQCWDNSTKGLDASTALEYVQALRTLTNMAKISTAVALYQAGESLYDLFDKVILIDQGRCVYFGPAQDAKKYFEDLGFACPSARWTTADFLTSVTDPNERHIKPGFENRVPRTAEDFEAAFRRSDIARRNLQDIEEFEASLHAQKDARAQATTQATGNKNYTIGFPAQVAACTVRQFKVMFGDRLSLGAKWIGIIFQSIVVGSLFYNMPSNALGVFPRGGILFFTLLFNALLALAELGDTFNSRPLLMKHKSFSFYRPSAYAIAQVVTDIPLSAIQVTLFGTIVYFMCNLDRQADKFFIFLLFSFFLTLSVCSFFRMIGAYAKDLNAASGVVGPCLQALIVYAGYLIPPTSMKPWFSWLRWVNPVQYAFEGIMVNEFTGLEIDCVAPFTVPFGPGVTPEHQSCLIRGSRPGTTLVKGEDYVRLQFGYTRDHLWRNLGIIIAYWLLFAVLCAIGLERQQPNKGGAAVTVFKRGQAPTTVVKSLEKGADAADEESGATGVINPANEKQEETVEQIARNDTVFTWQNVTYTIPTKAGERVLLNDVSGYVRPGRLTALMGESGAGKTTLLNVLAQRIDFGVVKGEFLVNGHPLPLSFQRATGFAEQADIHEPTTTVREAMQFSALLRQGSEVSKEEKLAYAEKIIRLLEMEDIAGATVGKPGMGLNQEQRKRLTIGVELAAKPELLMFLDEPTSGMDSAAAYNVVRFLRKLADAGQAILCTIHQPSAVLFENFDEIVLLKSGGSLVYHGPLGKDSETIIQYFESNGAPKCPPKRNPAEYILEAIGVGDPTRKSKDWGQVWRDSPESQQRLTEIQNFIAERRQNASHTADERQFAVPIMTQMKAVMRRTFASYWRNPDYVTGIMMLHIFCGLFTAFTFYQLGNSVIDMQSRLFSIFLTLTIAPPLIQQSQPQFLAIRDLFTARENKARIYHWTVFVTSAILVEIPYRFLAGTFYFVAWYFPVGFPRDSGSVGYSWLLMMLFELYYMGLSQGIASFCPNELLAAILVPISFLFIISFCGVVVPYSSMPEFWKSWMYWTSPFTYIFEGWLGVLVNNVPVRCAEEEFARFTPPPGLGCEQYVQGFMKMAGGYVRETIEEGQTTCEFCQASTGQEFARGFSVNFENKWRNVGVVAGFVVFNMGVVFVGSWLYLGGAKRVWRVIRRK</sequence>
<evidence type="ECO:0000256" key="4">
    <source>
        <dbReference type="ARBA" id="ARBA00022692"/>
    </source>
</evidence>
<evidence type="ECO:0000256" key="5">
    <source>
        <dbReference type="ARBA" id="ARBA00022741"/>
    </source>
</evidence>
<dbReference type="Gene3D" id="3.40.50.300">
    <property type="entry name" value="P-loop containing nucleotide triphosphate hydrolases"/>
    <property type="match status" value="2"/>
</dbReference>
<dbReference type="EMBL" id="HF935195">
    <property type="protein sequence ID" value="CCX04269.1"/>
    <property type="molecule type" value="Genomic_DNA"/>
</dbReference>
<dbReference type="Pfam" id="PF14510">
    <property type="entry name" value="ABC_trans_N"/>
    <property type="match status" value="1"/>
</dbReference>
<dbReference type="PROSITE" id="PS00211">
    <property type="entry name" value="ABC_TRANSPORTER_1"/>
    <property type="match status" value="1"/>
</dbReference>
<dbReference type="GO" id="GO:0140359">
    <property type="term" value="F:ABC-type transporter activity"/>
    <property type="evidence" value="ECO:0007669"/>
    <property type="project" value="InterPro"/>
</dbReference>
<dbReference type="CDD" id="cd03233">
    <property type="entry name" value="ABCG_PDR_domain1"/>
    <property type="match status" value="1"/>
</dbReference>
<feature type="transmembrane region" description="Helical" evidence="10">
    <location>
        <begin position="635"/>
        <end position="655"/>
    </location>
</feature>
<dbReference type="InterPro" id="IPR034003">
    <property type="entry name" value="ABCG_PDR_2"/>
</dbReference>
<keyword evidence="7 10" id="KW-1133">Transmembrane helix</keyword>
<dbReference type="InterPro" id="IPR003593">
    <property type="entry name" value="AAA+_ATPase"/>
</dbReference>
<evidence type="ECO:0000256" key="10">
    <source>
        <dbReference type="SAM" id="Phobius"/>
    </source>
</evidence>
<evidence type="ECO:0000256" key="2">
    <source>
        <dbReference type="ARBA" id="ARBA00006012"/>
    </source>
</evidence>
<keyword evidence="5" id="KW-0547">Nucleotide-binding</keyword>
<dbReference type="FunFam" id="3.40.50.300:FF:002416">
    <property type="entry name" value="ABC multidrug transporter (Eurofung)"/>
    <property type="match status" value="1"/>
</dbReference>
<keyword evidence="13" id="KW-1185">Reference proteome</keyword>
<dbReference type="Pfam" id="PF06422">
    <property type="entry name" value="PDR_CDR"/>
    <property type="match status" value="1"/>
</dbReference>
<dbReference type="SMART" id="SM00382">
    <property type="entry name" value="AAA"/>
    <property type="match status" value="2"/>
</dbReference>